<dbReference type="AlphaFoldDB" id="A0A6S7KIB2"/>
<gene>
    <name evidence="1" type="ORF">PACLA_8A029603</name>
</gene>
<name>A0A6S7KIB2_PARCT</name>
<dbReference type="Proteomes" id="UP001152795">
    <property type="component" value="Unassembled WGS sequence"/>
</dbReference>
<evidence type="ECO:0000313" key="2">
    <source>
        <dbReference type="Proteomes" id="UP001152795"/>
    </source>
</evidence>
<dbReference type="OrthoDB" id="27341at2759"/>
<reference evidence="1" key="1">
    <citation type="submission" date="2020-04" db="EMBL/GenBank/DDBJ databases">
        <authorList>
            <person name="Alioto T."/>
            <person name="Alioto T."/>
            <person name="Gomez Garrido J."/>
        </authorList>
    </citation>
    <scope>NUCLEOTIDE SEQUENCE</scope>
    <source>
        <strain evidence="1">A484AB</strain>
    </source>
</reference>
<organism evidence="1 2">
    <name type="scientific">Paramuricea clavata</name>
    <name type="common">Red gorgonian</name>
    <name type="synonym">Violescent sea-whip</name>
    <dbReference type="NCBI Taxonomy" id="317549"/>
    <lineage>
        <taxon>Eukaryota</taxon>
        <taxon>Metazoa</taxon>
        <taxon>Cnidaria</taxon>
        <taxon>Anthozoa</taxon>
        <taxon>Octocorallia</taxon>
        <taxon>Malacalcyonacea</taxon>
        <taxon>Plexauridae</taxon>
        <taxon>Paramuricea</taxon>
    </lineage>
</organism>
<evidence type="ECO:0000313" key="1">
    <source>
        <dbReference type="EMBL" id="CAB4041820.1"/>
    </source>
</evidence>
<dbReference type="EMBL" id="CACRXK020028986">
    <property type="protein sequence ID" value="CAB4041820.1"/>
    <property type="molecule type" value="Genomic_DNA"/>
</dbReference>
<accession>A0A6S7KIB2</accession>
<sequence>MGQLSSSSAFLFSLRNKDALEPFKSLVRPDQEHLALYLSPIAGPAFGGKHGEELQITPRPKIIPCYAKFGKVFTLPPGYTYDSAETNALLGGKEYFHPSEIETYYLV</sequence>
<keyword evidence="2" id="KW-1185">Reference proteome</keyword>
<proteinExistence type="predicted"/>
<comment type="caution">
    <text evidence="1">The sequence shown here is derived from an EMBL/GenBank/DDBJ whole genome shotgun (WGS) entry which is preliminary data.</text>
</comment>
<protein>
    <submittedName>
        <fullName evidence="1">Uncharacterized protein</fullName>
    </submittedName>
</protein>
<feature type="non-terminal residue" evidence="1">
    <location>
        <position position="107"/>
    </location>
</feature>